<name>A0A517WKM8_9PLAN</name>
<dbReference type="AlphaFoldDB" id="A0A517WKM8"/>
<proteinExistence type="predicted"/>
<dbReference type="Proteomes" id="UP000320722">
    <property type="component" value="Chromosome"/>
</dbReference>
<organism evidence="1 2">
    <name type="scientific">Gimesia chilikensis</name>
    <dbReference type="NCBI Taxonomy" id="2605989"/>
    <lineage>
        <taxon>Bacteria</taxon>
        <taxon>Pseudomonadati</taxon>
        <taxon>Planctomycetota</taxon>
        <taxon>Planctomycetia</taxon>
        <taxon>Planctomycetales</taxon>
        <taxon>Planctomycetaceae</taxon>
        <taxon>Gimesia</taxon>
    </lineage>
</organism>
<accession>A0A517WKM8</accession>
<evidence type="ECO:0000313" key="2">
    <source>
        <dbReference type="Proteomes" id="UP000320722"/>
    </source>
</evidence>
<evidence type="ECO:0000313" key="1">
    <source>
        <dbReference type="EMBL" id="QDU05810.1"/>
    </source>
</evidence>
<dbReference type="EMBL" id="CP036347">
    <property type="protein sequence ID" value="QDU05810.1"/>
    <property type="molecule type" value="Genomic_DNA"/>
</dbReference>
<gene>
    <name evidence="1" type="ORF">V6x_55520</name>
</gene>
<reference evidence="1 2" key="1">
    <citation type="submission" date="2019-02" db="EMBL/GenBank/DDBJ databases">
        <title>Deep-cultivation of Planctomycetes and their phenomic and genomic characterization uncovers novel biology.</title>
        <authorList>
            <person name="Wiegand S."/>
            <person name="Jogler M."/>
            <person name="Boedeker C."/>
            <person name="Pinto D."/>
            <person name="Vollmers J."/>
            <person name="Rivas-Marin E."/>
            <person name="Kohn T."/>
            <person name="Peeters S.H."/>
            <person name="Heuer A."/>
            <person name="Rast P."/>
            <person name="Oberbeckmann S."/>
            <person name="Bunk B."/>
            <person name="Jeske O."/>
            <person name="Meyerdierks A."/>
            <person name="Storesund J.E."/>
            <person name="Kallscheuer N."/>
            <person name="Luecker S."/>
            <person name="Lage O.M."/>
            <person name="Pohl T."/>
            <person name="Merkel B.J."/>
            <person name="Hornburger P."/>
            <person name="Mueller R.-W."/>
            <person name="Bruemmer F."/>
            <person name="Labrenz M."/>
            <person name="Spormann A.M."/>
            <person name="Op den Camp H."/>
            <person name="Overmann J."/>
            <person name="Amann R."/>
            <person name="Jetten M.S.M."/>
            <person name="Mascher T."/>
            <person name="Medema M.H."/>
            <person name="Devos D.P."/>
            <person name="Kaster A.-K."/>
            <person name="Ovreas L."/>
            <person name="Rohde M."/>
            <person name="Galperin M.Y."/>
            <person name="Jogler C."/>
        </authorList>
    </citation>
    <scope>NUCLEOTIDE SEQUENCE [LARGE SCALE GENOMIC DNA]</scope>
    <source>
        <strain evidence="1 2">V6</strain>
    </source>
</reference>
<protein>
    <submittedName>
        <fullName evidence="1">Uncharacterized protein</fullName>
    </submittedName>
</protein>
<sequence length="95" mass="11203">MSDKTMQGATFILQAGAMNFRSRLRRDFGMGEENQPGKVYCFPAVDVSFSTLTRALWDFCFRRRAEEIRVPQYYRFQEEVLISFGMQCGRKRNQQ</sequence>